<gene>
    <name evidence="1" type="ORF">PMAYCL1PPCAC_10181</name>
</gene>
<feature type="non-terminal residue" evidence="1">
    <location>
        <position position="72"/>
    </location>
</feature>
<keyword evidence="2" id="KW-1185">Reference proteome</keyword>
<evidence type="ECO:0000313" key="2">
    <source>
        <dbReference type="Proteomes" id="UP001328107"/>
    </source>
</evidence>
<proteinExistence type="predicted"/>
<accession>A0AAN4ZJ27</accession>
<organism evidence="1 2">
    <name type="scientific">Pristionchus mayeri</name>
    <dbReference type="NCBI Taxonomy" id="1317129"/>
    <lineage>
        <taxon>Eukaryota</taxon>
        <taxon>Metazoa</taxon>
        <taxon>Ecdysozoa</taxon>
        <taxon>Nematoda</taxon>
        <taxon>Chromadorea</taxon>
        <taxon>Rhabditida</taxon>
        <taxon>Rhabditina</taxon>
        <taxon>Diplogasteromorpha</taxon>
        <taxon>Diplogasteroidea</taxon>
        <taxon>Neodiplogasteridae</taxon>
        <taxon>Pristionchus</taxon>
    </lineage>
</organism>
<dbReference type="AlphaFoldDB" id="A0AAN4ZJ27"/>
<comment type="caution">
    <text evidence="1">The sequence shown here is derived from an EMBL/GenBank/DDBJ whole genome shotgun (WGS) entry which is preliminary data.</text>
</comment>
<dbReference type="Proteomes" id="UP001328107">
    <property type="component" value="Unassembled WGS sequence"/>
</dbReference>
<dbReference type="EMBL" id="BTRK01000003">
    <property type="protein sequence ID" value="GMR39986.1"/>
    <property type="molecule type" value="Genomic_DNA"/>
</dbReference>
<reference evidence="2" key="1">
    <citation type="submission" date="2022-10" db="EMBL/GenBank/DDBJ databases">
        <title>Genome assembly of Pristionchus species.</title>
        <authorList>
            <person name="Yoshida K."/>
            <person name="Sommer R.J."/>
        </authorList>
    </citation>
    <scope>NUCLEOTIDE SEQUENCE [LARGE SCALE GENOMIC DNA]</scope>
    <source>
        <strain evidence="2">RS5460</strain>
    </source>
</reference>
<sequence length="72" mass="8089">SAQPSRGTKKIASYLLSGSRAEDEFEALGNLRMVNRACFKAVDSFLYVKSNIPQFESISFTEMKKSDRTSFT</sequence>
<protein>
    <submittedName>
        <fullName evidence="1">Uncharacterized protein</fullName>
    </submittedName>
</protein>
<evidence type="ECO:0000313" key="1">
    <source>
        <dbReference type="EMBL" id="GMR39986.1"/>
    </source>
</evidence>
<feature type="non-terminal residue" evidence="1">
    <location>
        <position position="1"/>
    </location>
</feature>
<name>A0AAN4ZJ27_9BILA</name>